<name>A0A1W1DQT5_9ZZZZ</name>
<accession>A0A1W1DQT5</accession>
<reference evidence="6" key="1">
    <citation type="submission" date="2016-10" db="EMBL/GenBank/DDBJ databases">
        <authorList>
            <person name="de Groot N.N."/>
        </authorList>
    </citation>
    <scope>NUCLEOTIDE SEQUENCE</scope>
</reference>
<dbReference type="GO" id="GO:0008080">
    <property type="term" value="F:N-acetyltransferase activity"/>
    <property type="evidence" value="ECO:0007669"/>
    <property type="project" value="InterPro"/>
</dbReference>
<dbReference type="InterPro" id="IPR016181">
    <property type="entry name" value="Acyl_CoA_acyltransferase"/>
</dbReference>
<dbReference type="PROSITE" id="PS51186">
    <property type="entry name" value="GNAT"/>
    <property type="match status" value="1"/>
</dbReference>
<comment type="similarity">
    <text evidence="1">Belongs to the acetyltransferase family. RimI subfamily.</text>
</comment>
<proteinExistence type="inferred from homology"/>
<evidence type="ECO:0000256" key="2">
    <source>
        <dbReference type="ARBA" id="ARBA00022490"/>
    </source>
</evidence>
<evidence type="ECO:0000259" key="5">
    <source>
        <dbReference type="PROSITE" id="PS51186"/>
    </source>
</evidence>
<dbReference type="CDD" id="cd04301">
    <property type="entry name" value="NAT_SF"/>
    <property type="match status" value="1"/>
</dbReference>
<keyword evidence="2" id="KW-0963">Cytoplasm</keyword>
<evidence type="ECO:0000256" key="3">
    <source>
        <dbReference type="ARBA" id="ARBA00022679"/>
    </source>
</evidence>
<evidence type="ECO:0000256" key="1">
    <source>
        <dbReference type="ARBA" id="ARBA00005395"/>
    </source>
</evidence>
<dbReference type="EMBL" id="FPHW01000091">
    <property type="protein sequence ID" value="SFV84085.1"/>
    <property type="molecule type" value="Genomic_DNA"/>
</dbReference>
<keyword evidence="4 6" id="KW-0012">Acyltransferase</keyword>
<dbReference type="InterPro" id="IPR050680">
    <property type="entry name" value="YpeA/RimI_acetyltransf"/>
</dbReference>
<feature type="domain" description="N-acetyltransferase" evidence="5">
    <location>
        <begin position="1"/>
        <end position="110"/>
    </location>
</feature>
<dbReference type="NCBIfam" id="TIGR01575">
    <property type="entry name" value="rimI"/>
    <property type="match status" value="1"/>
</dbReference>
<dbReference type="PANTHER" id="PTHR43420">
    <property type="entry name" value="ACETYLTRANSFERASE"/>
    <property type="match status" value="1"/>
</dbReference>
<dbReference type="Pfam" id="PF00583">
    <property type="entry name" value="Acetyltransf_1"/>
    <property type="match status" value="1"/>
</dbReference>
<dbReference type="SUPFAM" id="SSF55729">
    <property type="entry name" value="Acyl-CoA N-acyltransferases (Nat)"/>
    <property type="match status" value="1"/>
</dbReference>
<protein>
    <submittedName>
        <fullName evidence="6">Ribosomal-protein-S18p-alanine acetyltransferase</fullName>
        <ecNumber evidence="6">2.3.1.-</ecNumber>
    </submittedName>
</protein>
<dbReference type="EC" id="2.3.1.-" evidence="6"/>
<evidence type="ECO:0000313" key="6">
    <source>
        <dbReference type="EMBL" id="SFV84085.1"/>
    </source>
</evidence>
<dbReference type="InterPro" id="IPR006464">
    <property type="entry name" value="AcTrfase_RimI/Ard1"/>
</dbReference>
<dbReference type="PANTHER" id="PTHR43420:SF12">
    <property type="entry name" value="N-ACETYLTRANSFERASE DOMAIN-CONTAINING PROTEIN"/>
    <property type="match status" value="1"/>
</dbReference>
<gene>
    <name evidence="6" type="ORF">MNB_SUP05-7-1256</name>
</gene>
<dbReference type="InterPro" id="IPR000182">
    <property type="entry name" value="GNAT_dom"/>
</dbReference>
<dbReference type="AlphaFoldDB" id="A0A1W1DQT5"/>
<evidence type="ECO:0000256" key="4">
    <source>
        <dbReference type="ARBA" id="ARBA00023315"/>
    </source>
</evidence>
<sequence>MNNPKTLSSLLIIDEQVLGYFVATHSPDSVDLLNICIHPEHQHQGLGTQLFDYLIQQLQTLSLNTIFIEVRASNKPALLFYQKLSFKVIDSRKKYYSNGEDAKILRLQIR</sequence>
<keyword evidence="3 6" id="KW-0808">Transferase</keyword>
<organism evidence="6">
    <name type="scientific">hydrothermal vent metagenome</name>
    <dbReference type="NCBI Taxonomy" id="652676"/>
    <lineage>
        <taxon>unclassified sequences</taxon>
        <taxon>metagenomes</taxon>
        <taxon>ecological metagenomes</taxon>
    </lineage>
</organism>
<dbReference type="Gene3D" id="3.40.630.30">
    <property type="match status" value="1"/>
</dbReference>